<dbReference type="Proteomes" id="UP001604267">
    <property type="component" value="Unassembled WGS sequence"/>
</dbReference>
<accession>A0ABW7BG95</accession>
<proteinExistence type="predicted"/>
<evidence type="ECO:0000313" key="2">
    <source>
        <dbReference type="Proteomes" id="UP001604267"/>
    </source>
</evidence>
<protein>
    <recommendedName>
        <fullName evidence="3">Tetratricopeptide repeat protein</fullName>
    </recommendedName>
</protein>
<dbReference type="InterPro" id="IPR011990">
    <property type="entry name" value="TPR-like_helical_dom_sf"/>
</dbReference>
<evidence type="ECO:0000313" key="1">
    <source>
        <dbReference type="EMBL" id="MFG3016233.1"/>
    </source>
</evidence>
<dbReference type="EMBL" id="JBICYV010000027">
    <property type="protein sequence ID" value="MFG3016233.1"/>
    <property type="molecule type" value="Genomic_DNA"/>
</dbReference>
<comment type="caution">
    <text evidence="1">The sequence shown here is derived from an EMBL/GenBank/DDBJ whole genome shotgun (WGS) entry which is preliminary data.</text>
</comment>
<reference evidence="1 2" key="1">
    <citation type="submission" date="2024-10" db="EMBL/GenBank/DDBJ databases">
        <title>The Natural Products Discovery Center: Release of the First 8490 Sequenced Strains for Exploring Actinobacteria Biosynthetic Diversity.</title>
        <authorList>
            <person name="Kalkreuter E."/>
            <person name="Kautsar S.A."/>
            <person name="Yang D."/>
            <person name="Bader C.D."/>
            <person name="Teijaro C.N."/>
            <person name="Fluegel L."/>
            <person name="Davis C.M."/>
            <person name="Simpson J.R."/>
            <person name="Lauterbach L."/>
            <person name="Steele A.D."/>
            <person name="Gui C."/>
            <person name="Meng S."/>
            <person name="Li G."/>
            <person name="Viehrig K."/>
            <person name="Ye F."/>
            <person name="Su P."/>
            <person name="Kiefer A.F."/>
            <person name="Nichols A."/>
            <person name="Cepeda A.J."/>
            <person name="Yan W."/>
            <person name="Fan B."/>
            <person name="Jiang Y."/>
            <person name="Adhikari A."/>
            <person name="Zheng C.-J."/>
            <person name="Schuster L."/>
            <person name="Cowan T.M."/>
            <person name="Smanski M.J."/>
            <person name="Chevrette M.G."/>
            <person name="De Carvalho L.P.S."/>
            <person name="Shen B."/>
        </authorList>
    </citation>
    <scope>NUCLEOTIDE SEQUENCE [LARGE SCALE GENOMIC DNA]</scope>
    <source>
        <strain evidence="1 2">NPDC048320</strain>
    </source>
</reference>
<dbReference type="SUPFAM" id="SSF48452">
    <property type="entry name" value="TPR-like"/>
    <property type="match status" value="1"/>
</dbReference>
<evidence type="ECO:0008006" key="3">
    <source>
        <dbReference type="Google" id="ProtNLM"/>
    </source>
</evidence>
<organism evidence="1 2">
    <name type="scientific">Streptomyces cinerochromogenes</name>
    <dbReference type="NCBI Taxonomy" id="66422"/>
    <lineage>
        <taxon>Bacteria</taxon>
        <taxon>Bacillati</taxon>
        <taxon>Actinomycetota</taxon>
        <taxon>Actinomycetes</taxon>
        <taxon>Kitasatosporales</taxon>
        <taxon>Streptomycetaceae</taxon>
        <taxon>Streptomyces</taxon>
    </lineage>
</organism>
<sequence>MALTNLSTALRVGGLGDGSDILEEAVALCRDLGDKRGEGVALTNLCTSRLQAGTPAEAARMLMRASELLKEVGATHMQAKALMNLGKVWGDSLTDRATEALREAIMLYRTTRDRHGEGRAPFLPSSALWTTEPKEAISLGTAAVTALGETDDEALTEQATALVATMRESVDGGGLPRGT</sequence>
<dbReference type="Gene3D" id="1.25.40.10">
    <property type="entry name" value="Tetratricopeptide repeat domain"/>
    <property type="match status" value="1"/>
</dbReference>
<keyword evidence="2" id="KW-1185">Reference proteome</keyword>
<gene>
    <name evidence="1" type="ORF">ACGFZB_38490</name>
</gene>
<dbReference type="RefSeq" id="WP_392824786.1">
    <property type="nucleotide sequence ID" value="NZ_JBICYV010000027.1"/>
</dbReference>
<name>A0ABW7BG95_9ACTN</name>